<evidence type="ECO:0000313" key="2">
    <source>
        <dbReference type="Proteomes" id="UP000219573"/>
    </source>
</evidence>
<dbReference type="AlphaFoldDB" id="A0A285HQD4"/>
<keyword evidence="2" id="KW-1185">Reference proteome</keyword>
<sequence>MKISTINSQVNYHQRNSVSHNDKKFNIKDSIKSSRIEDNRVANPAIWDELSKEYDISNMSFNDLETVCNKLYEAKQISLCELGDLTIVPKLIARAQAEQGYNVNPLLTSNNATINWEEERINWLKEFEAQAEQQKKFGNMSGYSINKKLVNILGKLL</sequence>
<accession>A0A285HQD4</accession>
<organism evidence="1 2">
    <name type="scientific">Orenia metallireducens</name>
    <dbReference type="NCBI Taxonomy" id="1413210"/>
    <lineage>
        <taxon>Bacteria</taxon>
        <taxon>Bacillati</taxon>
        <taxon>Bacillota</taxon>
        <taxon>Clostridia</taxon>
        <taxon>Halanaerobiales</taxon>
        <taxon>Halobacteroidaceae</taxon>
        <taxon>Orenia</taxon>
    </lineage>
</organism>
<protein>
    <submittedName>
        <fullName evidence="1">Uncharacterized protein</fullName>
    </submittedName>
</protein>
<dbReference type="Proteomes" id="UP000219573">
    <property type="component" value="Unassembled WGS sequence"/>
</dbReference>
<gene>
    <name evidence="1" type="ORF">SAMN06265827_12154</name>
</gene>
<dbReference type="RefSeq" id="WP_097018674.1">
    <property type="nucleotide sequence ID" value="NZ_OBDZ01000021.1"/>
</dbReference>
<dbReference type="OrthoDB" id="2706847at2"/>
<reference evidence="2" key="1">
    <citation type="submission" date="2017-09" db="EMBL/GenBank/DDBJ databases">
        <authorList>
            <person name="Varghese N."/>
            <person name="Submissions S."/>
        </authorList>
    </citation>
    <scope>NUCLEOTIDE SEQUENCE [LARGE SCALE GENOMIC DNA]</scope>
    <source>
        <strain evidence="2">MSL47</strain>
    </source>
</reference>
<name>A0A285HQD4_9FIRM</name>
<dbReference type="EMBL" id="OBDZ01000021">
    <property type="protein sequence ID" value="SNY36921.1"/>
    <property type="molecule type" value="Genomic_DNA"/>
</dbReference>
<evidence type="ECO:0000313" key="1">
    <source>
        <dbReference type="EMBL" id="SNY36921.1"/>
    </source>
</evidence>
<proteinExistence type="predicted"/>